<proteinExistence type="predicted"/>
<name>A0ABU9SFT7_9BURK</name>
<dbReference type="EC" id="3.4.-.-" evidence="2"/>
<keyword evidence="3" id="KW-1185">Reference proteome</keyword>
<feature type="region of interest" description="Disordered" evidence="1">
    <location>
        <begin position="1"/>
        <end position="22"/>
    </location>
</feature>
<evidence type="ECO:0000313" key="2">
    <source>
        <dbReference type="EMBL" id="MEM5449859.1"/>
    </source>
</evidence>
<evidence type="ECO:0000313" key="3">
    <source>
        <dbReference type="Proteomes" id="UP001390669"/>
    </source>
</evidence>
<dbReference type="Proteomes" id="UP001390669">
    <property type="component" value="Unassembled WGS sequence"/>
</dbReference>
<organism evidence="2 3">
    <name type="scientific">Paraburkholderia guartelaensis</name>
    <dbReference type="NCBI Taxonomy" id="2546446"/>
    <lineage>
        <taxon>Bacteria</taxon>
        <taxon>Pseudomonadati</taxon>
        <taxon>Pseudomonadota</taxon>
        <taxon>Betaproteobacteria</taxon>
        <taxon>Burkholderiales</taxon>
        <taxon>Burkholderiaceae</taxon>
        <taxon>Paraburkholderia</taxon>
    </lineage>
</organism>
<dbReference type="EMBL" id="JAYMRW010000008">
    <property type="protein sequence ID" value="MEM5449859.1"/>
    <property type="molecule type" value="Genomic_DNA"/>
</dbReference>
<keyword evidence="2" id="KW-0645">Protease</keyword>
<dbReference type="NCBIfam" id="NF045541">
    <property type="entry name" value="scaf_prot_MCP2"/>
    <property type="match status" value="1"/>
</dbReference>
<reference evidence="2 3" key="1">
    <citation type="submission" date="2024-01" db="EMBL/GenBank/DDBJ databases">
        <title>The diversity of rhizobia nodulating Mimosa spp. in eleven states of Brazil covering several biomes is determined by host plant, location, and edaphic factors.</title>
        <authorList>
            <person name="Rouws L."/>
            <person name="Barauna A."/>
            <person name="Beukes C."/>
            <person name="De Faria S.M."/>
            <person name="Gross E."/>
            <person name="Dos Reis Junior F.B."/>
            <person name="Simon M."/>
            <person name="Maluk M."/>
            <person name="Odee D.W."/>
            <person name="Kenicer G."/>
            <person name="Young J.P.W."/>
            <person name="Reis V.M."/>
            <person name="Zilli J."/>
            <person name="James E.K."/>
        </authorList>
    </citation>
    <scope>NUCLEOTIDE SEQUENCE [LARGE SCALE GENOMIC DNA]</scope>
    <source>
        <strain evidence="2 3">JPY164</strain>
    </source>
</reference>
<evidence type="ECO:0000256" key="1">
    <source>
        <dbReference type="SAM" id="MobiDB-lite"/>
    </source>
</evidence>
<dbReference type="GO" id="GO:0006508">
    <property type="term" value="P:proteolysis"/>
    <property type="evidence" value="ECO:0007669"/>
    <property type="project" value="UniProtKB-KW"/>
</dbReference>
<gene>
    <name evidence="2" type="ORF">VSR33_20490</name>
</gene>
<dbReference type="Pfam" id="PF25209">
    <property type="entry name" value="Phage_capsid_4"/>
    <property type="match status" value="1"/>
</dbReference>
<comment type="caution">
    <text evidence="2">The sequence shown here is derived from an EMBL/GenBank/DDBJ whole genome shotgun (WGS) entry which is preliminary data.</text>
</comment>
<keyword evidence="2" id="KW-0378">Hydrolase</keyword>
<dbReference type="RefSeq" id="WP_406952832.1">
    <property type="nucleotide sequence ID" value="NZ_JAYMRW010000008.1"/>
</dbReference>
<sequence>MPQTANSPGGAQPRGSSMPILGREMPVSSVNADARTVDVTWTTGAQVLRYDWMRDRNYLEELSTQPGAVRMQRLESGSAPLLNNHSRWAGLDGVLGVVSSASLNSASGTGQATLRFSKRDIAEPYFQDVQDGILRNVSVGYRTYRVEMIPPGQEGNDQWIYRATDWEPYEVSLVAIPADAGSTTRGDDPGGHQRFFPCEFVERGAGNQPNGANASQQNEGATMPTTQNENSQARTAANANASVTPPVQPGNPPAEGAEAARSQAQSEERQRVQEIRVAVRSSTLEDPQVLIDRFVDNGTTVDAVRAELLRMLAERSNAAQTRSQSGVQTVTDETEVRQEAMSNALMHRINPRHALTDAGRQYRGMTLGEFCRVGLEAAGVDTRGLDRRQIAGIALGMGERGYNTTSDLPVVFGNVINRTLREAYTAAPRSFSQWARQGVLTDFRAATRVMVDGALKLEQVNEAGEYKYGKLVDGGETIQLGTFGKIVSFTRQMIINDDLSALERVPLYFGRAAANLELDMVYGALLGNTPMSDGKALFHATHNNLGQAAAIGIASLSAGRAAMRVQKAPGDGTALNLAPSYLLVPAALETVAGQFTSNQYTPNQATEQNPFFGTLTPIVEARLDAVSTTGWYLAADPAVIDTVEYCYLDGEQGLYTEQSLDFDVDGLKVKARLDFAAKAIDFRGLYKNPGAA</sequence>
<feature type="region of interest" description="Disordered" evidence="1">
    <location>
        <begin position="202"/>
        <end position="272"/>
    </location>
</feature>
<accession>A0ABU9SFT7</accession>
<feature type="compositionally biased region" description="Low complexity" evidence="1">
    <location>
        <begin position="253"/>
        <end position="265"/>
    </location>
</feature>
<protein>
    <submittedName>
        <fullName evidence="2">Prohead protease/major capsid protein fusion protein</fullName>
        <ecNumber evidence="2">3.4.-.-</ecNumber>
    </submittedName>
</protein>
<dbReference type="GO" id="GO:0008233">
    <property type="term" value="F:peptidase activity"/>
    <property type="evidence" value="ECO:0007669"/>
    <property type="project" value="UniProtKB-KW"/>
</dbReference>
<feature type="compositionally biased region" description="Polar residues" evidence="1">
    <location>
        <begin position="207"/>
        <end position="245"/>
    </location>
</feature>